<dbReference type="STRING" id="1381753.V2XSK4"/>
<dbReference type="Gene3D" id="1.10.472.10">
    <property type="entry name" value="Cyclin-like"/>
    <property type="match status" value="2"/>
</dbReference>
<evidence type="ECO:0000256" key="5">
    <source>
        <dbReference type="SAM" id="MobiDB-lite"/>
    </source>
</evidence>
<dbReference type="FunFam" id="1.10.472.10:FF:000001">
    <property type="entry name" value="G2/mitotic-specific cyclin"/>
    <property type="match status" value="1"/>
</dbReference>
<dbReference type="OrthoDB" id="5590282at2759"/>
<dbReference type="CDD" id="cd20512">
    <property type="entry name" value="CYCLIN_CLBs_yeast_rpt2"/>
    <property type="match status" value="1"/>
</dbReference>
<feature type="region of interest" description="Disordered" evidence="5">
    <location>
        <begin position="1"/>
        <end position="51"/>
    </location>
</feature>
<accession>V2XSK4</accession>
<comment type="caution">
    <text evidence="8">The sequence shown here is derived from an EMBL/GenBank/DDBJ whole genome shotgun (WGS) entry which is preliminary data.</text>
</comment>
<dbReference type="PIRSF" id="PIRSF001771">
    <property type="entry name" value="Cyclin_A_B_D_E"/>
    <property type="match status" value="1"/>
</dbReference>
<dbReference type="GO" id="GO:0051301">
    <property type="term" value="P:cell division"/>
    <property type="evidence" value="ECO:0007669"/>
    <property type="project" value="UniProtKB-KW"/>
</dbReference>
<dbReference type="InterPro" id="IPR013763">
    <property type="entry name" value="Cyclin-like_dom"/>
</dbReference>
<dbReference type="KEGG" id="mrr:Moror_12154"/>
<evidence type="ECO:0000256" key="1">
    <source>
        <dbReference type="ARBA" id="ARBA00022618"/>
    </source>
</evidence>
<evidence type="ECO:0000259" key="7">
    <source>
        <dbReference type="SMART" id="SM01332"/>
    </source>
</evidence>
<evidence type="ECO:0000259" key="6">
    <source>
        <dbReference type="SMART" id="SM00385"/>
    </source>
</evidence>
<dbReference type="InterPro" id="IPR036915">
    <property type="entry name" value="Cyclin-like_sf"/>
</dbReference>
<proteinExistence type="inferred from homology"/>
<dbReference type="SMART" id="SM00385">
    <property type="entry name" value="CYCLIN"/>
    <property type="match status" value="2"/>
</dbReference>
<dbReference type="SUPFAM" id="SSF47954">
    <property type="entry name" value="Cyclin-like"/>
    <property type="match status" value="2"/>
</dbReference>
<organism evidence="8 9">
    <name type="scientific">Moniliophthora roreri (strain MCA 2997)</name>
    <name type="common">Cocoa frosty pod rot fungus</name>
    <name type="synonym">Crinipellis roreri</name>
    <dbReference type="NCBI Taxonomy" id="1381753"/>
    <lineage>
        <taxon>Eukaryota</taxon>
        <taxon>Fungi</taxon>
        <taxon>Dikarya</taxon>
        <taxon>Basidiomycota</taxon>
        <taxon>Agaricomycotina</taxon>
        <taxon>Agaricomycetes</taxon>
        <taxon>Agaricomycetidae</taxon>
        <taxon>Agaricales</taxon>
        <taxon>Marasmiineae</taxon>
        <taxon>Marasmiaceae</taxon>
        <taxon>Moniliophthora</taxon>
    </lineage>
</organism>
<evidence type="ECO:0000256" key="4">
    <source>
        <dbReference type="RuleBase" id="RU000383"/>
    </source>
</evidence>
<dbReference type="InterPro" id="IPR006671">
    <property type="entry name" value="Cyclin_N"/>
</dbReference>
<feature type="compositionally biased region" description="Polar residues" evidence="5">
    <location>
        <begin position="23"/>
        <end position="32"/>
    </location>
</feature>
<feature type="compositionally biased region" description="Polar residues" evidence="5">
    <location>
        <begin position="145"/>
        <end position="154"/>
    </location>
</feature>
<keyword evidence="3" id="KW-0131">Cell cycle</keyword>
<evidence type="ECO:0000256" key="2">
    <source>
        <dbReference type="ARBA" id="ARBA00023127"/>
    </source>
</evidence>
<reference evidence="8 9" key="1">
    <citation type="journal article" date="2014" name="BMC Genomics">
        <title>Genome and secretome analysis of the hemibiotrophic fungal pathogen, Moniliophthora roreri, which causes frosty pod rot disease of cacao: mechanisms of the biotrophic and necrotrophic phases.</title>
        <authorList>
            <person name="Meinhardt L.W."/>
            <person name="Costa G.G.L."/>
            <person name="Thomazella D.P.T."/>
            <person name="Teixeira P.J.P.L."/>
            <person name="Carazzolle M.F."/>
            <person name="Schuster S.C."/>
            <person name="Carlson J.E."/>
            <person name="Guiltinan M.J."/>
            <person name="Mieczkowski P."/>
            <person name="Farmer A."/>
            <person name="Ramaraj T."/>
            <person name="Crozier J."/>
            <person name="Davis R.E."/>
            <person name="Shao J."/>
            <person name="Melnick R.L."/>
            <person name="Pereira G.A.G."/>
            <person name="Bailey B.A."/>
        </authorList>
    </citation>
    <scope>NUCLEOTIDE SEQUENCE [LARGE SCALE GENOMIC DNA]</scope>
    <source>
        <strain evidence="8 9">MCA 2997</strain>
    </source>
</reference>
<evidence type="ECO:0000256" key="3">
    <source>
        <dbReference type="ARBA" id="ARBA00023306"/>
    </source>
</evidence>
<evidence type="ECO:0000313" key="9">
    <source>
        <dbReference type="Proteomes" id="UP000017559"/>
    </source>
</evidence>
<evidence type="ECO:0000313" key="8">
    <source>
        <dbReference type="EMBL" id="ESK82419.1"/>
    </source>
</evidence>
<dbReference type="Pfam" id="PF02984">
    <property type="entry name" value="Cyclin_C"/>
    <property type="match status" value="1"/>
</dbReference>
<dbReference type="InterPro" id="IPR004367">
    <property type="entry name" value="Cyclin_C-dom"/>
</dbReference>
<feature type="region of interest" description="Disordered" evidence="5">
    <location>
        <begin position="173"/>
        <end position="248"/>
    </location>
</feature>
<gene>
    <name evidence="8" type="ORF">Moror_12154</name>
</gene>
<dbReference type="InterPro" id="IPR039361">
    <property type="entry name" value="Cyclin"/>
</dbReference>
<dbReference type="GO" id="GO:0016538">
    <property type="term" value="F:cyclin-dependent protein serine/threonine kinase regulator activity"/>
    <property type="evidence" value="ECO:0007669"/>
    <property type="project" value="InterPro"/>
</dbReference>
<dbReference type="HOGENOM" id="CLU_020695_10_1_1"/>
<dbReference type="SMART" id="SM01332">
    <property type="entry name" value="Cyclin_C"/>
    <property type="match status" value="1"/>
</dbReference>
<dbReference type="PROSITE" id="PS00292">
    <property type="entry name" value="CYCLINS"/>
    <property type="match status" value="1"/>
</dbReference>
<feature type="domain" description="Cyclin-like" evidence="6">
    <location>
        <begin position="308"/>
        <end position="393"/>
    </location>
</feature>
<comment type="similarity">
    <text evidence="4">Belongs to the cyclin family.</text>
</comment>
<dbReference type="EMBL" id="AWSO01001936">
    <property type="protein sequence ID" value="ESK82419.1"/>
    <property type="molecule type" value="Genomic_DNA"/>
</dbReference>
<feature type="region of interest" description="Disordered" evidence="5">
    <location>
        <begin position="87"/>
        <end position="161"/>
    </location>
</feature>
<feature type="domain" description="Cyclin C-terminal" evidence="7">
    <location>
        <begin position="402"/>
        <end position="516"/>
    </location>
</feature>
<dbReference type="GO" id="GO:0044772">
    <property type="term" value="P:mitotic cell cycle phase transition"/>
    <property type="evidence" value="ECO:0007669"/>
    <property type="project" value="InterPro"/>
</dbReference>
<keyword evidence="9" id="KW-1185">Reference proteome</keyword>
<dbReference type="InterPro" id="IPR048258">
    <property type="entry name" value="Cyclins_cyclin-box"/>
</dbReference>
<feature type="domain" description="Cyclin-like" evidence="6">
    <location>
        <begin position="406"/>
        <end position="487"/>
    </location>
</feature>
<dbReference type="AlphaFoldDB" id="V2XSK4"/>
<dbReference type="InterPro" id="IPR046965">
    <property type="entry name" value="Cyclin_A/B-like"/>
</dbReference>
<name>V2XSK4_MONRO</name>
<dbReference type="Pfam" id="PF00134">
    <property type="entry name" value="Cyclin_N"/>
    <property type="match status" value="1"/>
</dbReference>
<feature type="compositionally biased region" description="Low complexity" evidence="5">
    <location>
        <begin position="106"/>
        <end position="122"/>
    </location>
</feature>
<sequence length="561" mass="62587">MSSNIPIRRTTRTMTRMNKDTENANARPSRITTRAKALASGGTTTDGPTTRSAATTFASRAKAVDAQLTEKAAGKRKREVLAEVTEVNKGKGKGKSAKGKEKAEAVKATTTTVTKVKATTSARGIGSRQPLRKAVGARGARKETVQAQGESTNAEKPARSLLSSELPVFHIVPREDDENAAPSRLPAVPEDDSDRPRVFKKRHTEPEPPSEDQNAMPVSEDLPSAPVNDSRLDEERVATELEAVEEEDDTGMWDDLDAEDMDDPLSVAEYIHEITAYLKEKEQQTLPVADYMRFHSELSWEAREILLDWIIQIHSRYQFISESFFLCVNLFDRFLSLRPTISLQKLQLVGVSCFCIAVKFEEGVSPSIHELVKLTGDTYTAEEIIKAERYVLKTINYDLSSPGPMTWLRRGSKADYLEPQARTVAKYLLEVASFLGELVATPPSLLAAASLWFARLMLSREDWNPNLVHYTTYKEREVVPIANAMLNYVLSESQSETLYKKYASKKYMKCSVFVRKWVLSRFVGGTQVDLIEMLPVIKADIVEARLAKLTAEAEENDADAD</sequence>
<keyword evidence="2 4" id="KW-0195">Cyclin</keyword>
<dbReference type="Proteomes" id="UP000017559">
    <property type="component" value="Unassembled WGS sequence"/>
</dbReference>
<protein>
    <submittedName>
        <fullName evidence="8">G2 mitotic-specific cyclin cdc13</fullName>
    </submittedName>
</protein>
<feature type="compositionally biased region" description="Basic and acidic residues" evidence="5">
    <location>
        <begin position="230"/>
        <end position="239"/>
    </location>
</feature>
<dbReference type="PANTHER" id="PTHR10177">
    <property type="entry name" value="CYCLINS"/>
    <property type="match status" value="1"/>
</dbReference>
<keyword evidence="1" id="KW-0132">Cell division</keyword>